<dbReference type="RefSeq" id="WP_259478177.1">
    <property type="nucleotide sequence ID" value="NZ_BAAAQY010000002.1"/>
</dbReference>
<gene>
    <name evidence="2" type="ORF">GCM10009851_08900</name>
</gene>
<evidence type="ECO:0008006" key="4">
    <source>
        <dbReference type="Google" id="ProtNLM"/>
    </source>
</evidence>
<dbReference type="InterPro" id="IPR036165">
    <property type="entry name" value="YefM-like_sf"/>
</dbReference>
<proteinExistence type="inferred from homology"/>
<organism evidence="2 3">
    <name type="scientific">Herbiconiux moechotypicola</name>
    <dbReference type="NCBI Taxonomy" id="637393"/>
    <lineage>
        <taxon>Bacteria</taxon>
        <taxon>Bacillati</taxon>
        <taxon>Actinomycetota</taxon>
        <taxon>Actinomycetes</taxon>
        <taxon>Micrococcales</taxon>
        <taxon>Microbacteriaceae</taxon>
        <taxon>Herbiconiux</taxon>
    </lineage>
</organism>
<evidence type="ECO:0000313" key="3">
    <source>
        <dbReference type="Proteomes" id="UP001500929"/>
    </source>
</evidence>
<protein>
    <recommendedName>
        <fullName evidence="4">Antitoxin</fullName>
    </recommendedName>
</protein>
<name>A0ABP5Q630_9MICO</name>
<comment type="similarity">
    <text evidence="1">Belongs to the phD/YefM antitoxin family.</text>
</comment>
<reference evidence="3" key="1">
    <citation type="journal article" date="2019" name="Int. J. Syst. Evol. Microbiol.">
        <title>The Global Catalogue of Microorganisms (GCM) 10K type strain sequencing project: providing services to taxonomists for standard genome sequencing and annotation.</title>
        <authorList>
            <consortium name="The Broad Institute Genomics Platform"/>
            <consortium name="The Broad Institute Genome Sequencing Center for Infectious Disease"/>
            <person name="Wu L."/>
            <person name="Ma J."/>
        </authorList>
    </citation>
    <scope>NUCLEOTIDE SEQUENCE [LARGE SCALE GENOMIC DNA]</scope>
    <source>
        <strain evidence="3">JCM 16117</strain>
    </source>
</reference>
<accession>A0ABP5Q630</accession>
<sequence>MSISNSVPLVWPSSEVREQLPAVLRRFRVEKELAAPVIFGSHRKPEAVVIPFELYARLLPAIEDLEIAEIVRARSAAGPVTPLSEVAASIGLDPADYE</sequence>
<evidence type="ECO:0000256" key="1">
    <source>
        <dbReference type="ARBA" id="ARBA00009981"/>
    </source>
</evidence>
<dbReference type="SUPFAM" id="SSF143120">
    <property type="entry name" value="YefM-like"/>
    <property type="match status" value="1"/>
</dbReference>
<evidence type="ECO:0000313" key="2">
    <source>
        <dbReference type="EMBL" id="GAA2227015.1"/>
    </source>
</evidence>
<comment type="caution">
    <text evidence="2">The sequence shown here is derived from an EMBL/GenBank/DDBJ whole genome shotgun (WGS) entry which is preliminary data.</text>
</comment>
<keyword evidence="3" id="KW-1185">Reference proteome</keyword>
<dbReference type="Proteomes" id="UP001500929">
    <property type="component" value="Unassembled WGS sequence"/>
</dbReference>
<dbReference type="EMBL" id="BAAAQY010000002">
    <property type="protein sequence ID" value="GAA2227015.1"/>
    <property type="molecule type" value="Genomic_DNA"/>
</dbReference>